<protein>
    <submittedName>
        <fullName evidence="1">Pentapeptide repeat-containing protein</fullName>
    </submittedName>
</protein>
<dbReference type="InterPro" id="IPR051082">
    <property type="entry name" value="Pentapeptide-BTB/POZ_domain"/>
</dbReference>
<proteinExistence type="predicted"/>
<reference evidence="1 2" key="1">
    <citation type="journal article" date="2022" name="Front. Microbiol.">
        <title>High genomic differentiation and limited gene flow indicate recent cryptic speciation within the genus Laspinema (cyanobacteria).</title>
        <authorList>
            <person name="Stanojkovic A."/>
            <person name="Skoupy S."/>
            <person name="Skaloud P."/>
            <person name="Dvorak P."/>
        </authorList>
    </citation>
    <scope>NUCLEOTIDE SEQUENCE [LARGE SCALE GENOMIC DNA]</scope>
    <source>
        <strain evidence="1 2">D2a</strain>
    </source>
</reference>
<dbReference type="SUPFAM" id="SSF141571">
    <property type="entry name" value="Pentapeptide repeat-like"/>
    <property type="match status" value="1"/>
</dbReference>
<name>A0ABT2ML40_9CYAN</name>
<evidence type="ECO:0000313" key="1">
    <source>
        <dbReference type="EMBL" id="MCT7965464.1"/>
    </source>
</evidence>
<gene>
    <name evidence="1" type="ORF">NG799_03845</name>
</gene>
<dbReference type="Proteomes" id="UP001525890">
    <property type="component" value="Unassembled WGS sequence"/>
</dbReference>
<sequence length="471" mass="49825">MQPNNEGWIKIAEYISLAGSVAGLVAALVLGRLSYAAVVLFLSAWLNLVYRHRLHLITQQRLSNAITEVDQSIDEFQVAIANRVGELSEEISQMNENLLEKPEKEQIERLISPILNLEQQLMVLDAALSRIGKHLEPPIQELRDPLTATEGELSEKATTGGSSRLPEEIAQLSEQISHLGEAIEKLEPRREGSQIVPVPPQMPMVTNVWGVPATVSEPNPNLPVIEASPGSHASAASPSALPTWGNPYQKLDPETGSPQAFPANQALTLRGEAAIAYSGYPNPAIGSEPAANIDLRGAILIGCSLTQANFAGGDLQEANLSQADLRGADLREANLAGANLSGANLNEADLDGANLAGADLRGVNLRNTLFRNVYLSGANLSGSDLSGLDLRALNLNSATLIETNLSEANLQHTQLMGANLAGANLVGANLEGANLTHANLTNANLIGANFGEGETQAQLDGAILPDGSLYE</sequence>
<organism evidence="1 2">
    <name type="scientific">Laspinema palackyanum D2a</name>
    <dbReference type="NCBI Taxonomy" id="2953684"/>
    <lineage>
        <taxon>Bacteria</taxon>
        <taxon>Bacillati</taxon>
        <taxon>Cyanobacteriota</taxon>
        <taxon>Cyanophyceae</taxon>
        <taxon>Oscillatoriophycideae</taxon>
        <taxon>Oscillatoriales</taxon>
        <taxon>Laspinemataceae</taxon>
        <taxon>Laspinema</taxon>
        <taxon>Laspinema palackyanum</taxon>
    </lineage>
</organism>
<accession>A0ABT2ML40</accession>
<dbReference type="RefSeq" id="WP_368005154.1">
    <property type="nucleotide sequence ID" value="NZ_JAMXFF010000003.1"/>
</dbReference>
<evidence type="ECO:0000313" key="2">
    <source>
        <dbReference type="Proteomes" id="UP001525890"/>
    </source>
</evidence>
<dbReference type="EMBL" id="JAMXFF010000003">
    <property type="protein sequence ID" value="MCT7965464.1"/>
    <property type="molecule type" value="Genomic_DNA"/>
</dbReference>
<dbReference type="PANTHER" id="PTHR14136:SF17">
    <property type="entry name" value="BTB_POZ DOMAIN-CONTAINING PROTEIN KCTD9"/>
    <property type="match status" value="1"/>
</dbReference>
<dbReference type="Gene3D" id="2.160.20.80">
    <property type="entry name" value="E3 ubiquitin-protein ligase SopA"/>
    <property type="match status" value="2"/>
</dbReference>
<dbReference type="PANTHER" id="PTHR14136">
    <property type="entry name" value="BTB_POZ DOMAIN-CONTAINING PROTEIN KCTD9"/>
    <property type="match status" value="1"/>
</dbReference>
<comment type="caution">
    <text evidence="1">The sequence shown here is derived from an EMBL/GenBank/DDBJ whole genome shotgun (WGS) entry which is preliminary data.</text>
</comment>
<keyword evidence="2" id="KW-1185">Reference proteome</keyword>
<dbReference type="InterPro" id="IPR001646">
    <property type="entry name" value="5peptide_repeat"/>
</dbReference>
<dbReference type="Pfam" id="PF00805">
    <property type="entry name" value="Pentapeptide"/>
    <property type="match status" value="3"/>
</dbReference>